<evidence type="ECO:0000256" key="4">
    <source>
        <dbReference type="ARBA" id="ARBA00022692"/>
    </source>
</evidence>
<dbReference type="SUPFAM" id="SSF144091">
    <property type="entry name" value="Rhomboid-like"/>
    <property type="match status" value="1"/>
</dbReference>
<feature type="transmembrane region" description="Helical" evidence="7">
    <location>
        <begin position="151"/>
        <end position="179"/>
    </location>
</feature>
<dbReference type="FunFam" id="1.20.1540.10:FF:000027">
    <property type="entry name" value="Rhomboid family intramembrane serine protease"/>
    <property type="match status" value="1"/>
</dbReference>
<dbReference type="AlphaFoldDB" id="A0A1H8S8S4"/>
<evidence type="ECO:0000256" key="3">
    <source>
        <dbReference type="ARBA" id="ARBA00022519"/>
    </source>
</evidence>
<keyword evidence="3" id="KW-0997">Cell inner membrane</keyword>
<evidence type="ECO:0000256" key="6">
    <source>
        <dbReference type="ARBA" id="ARBA00023136"/>
    </source>
</evidence>
<feature type="transmembrane region" description="Helical" evidence="7">
    <location>
        <begin position="124"/>
        <end position="144"/>
    </location>
</feature>
<dbReference type="STRING" id="569882.SAMN04490248_11133"/>
<organism evidence="9 10">
    <name type="scientific">Salinihabitans flavidus</name>
    <dbReference type="NCBI Taxonomy" id="569882"/>
    <lineage>
        <taxon>Bacteria</taxon>
        <taxon>Pseudomonadati</taxon>
        <taxon>Pseudomonadota</taxon>
        <taxon>Alphaproteobacteria</taxon>
        <taxon>Rhodobacterales</taxon>
        <taxon>Roseobacteraceae</taxon>
        <taxon>Salinihabitans</taxon>
    </lineage>
</organism>
<evidence type="ECO:0000256" key="1">
    <source>
        <dbReference type="ARBA" id="ARBA00004141"/>
    </source>
</evidence>
<dbReference type="Gene3D" id="1.20.1540.10">
    <property type="entry name" value="Rhomboid-like"/>
    <property type="match status" value="1"/>
</dbReference>
<dbReference type="Pfam" id="PF01694">
    <property type="entry name" value="Rhomboid"/>
    <property type="match status" value="1"/>
</dbReference>
<keyword evidence="9" id="KW-0645">Protease</keyword>
<dbReference type="GO" id="GO:0004252">
    <property type="term" value="F:serine-type endopeptidase activity"/>
    <property type="evidence" value="ECO:0007669"/>
    <property type="project" value="InterPro"/>
</dbReference>
<evidence type="ECO:0000313" key="9">
    <source>
        <dbReference type="EMBL" id="SEO74688.1"/>
    </source>
</evidence>
<feature type="transmembrane region" description="Helical" evidence="7">
    <location>
        <begin position="99"/>
        <end position="118"/>
    </location>
</feature>
<reference evidence="9 10" key="1">
    <citation type="submission" date="2016-10" db="EMBL/GenBank/DDBJ databases">
        <authorList>
            <person name="de Groot N.N."/>
        </authorList>
    </citation>
    <scope>NUCLEOTIDE SEQUENCE [LARGE SCALE GENOMIC DNA]</scope>
    <source>
        <strain evidence="9 10">DSM 27842</strain>
    </source>
</reference>
<name>A0A1H8S8S4_9RHOB</name>
<dbReference type="GO" id="GO:0016020">
    <property type="term" value="C:membrane"/>
    <property type="evidence" value="ECO:0007669"/>
    <property type="project" value="UniProtKB-SubCell"/>
</dbReference>
<keyword evidence="4 7" id="KW-0812">Transmembrane</keyword>
<dbReference type="GO" id="GO:0006508">
    <property type="term" value="P:proteolysis"/>
    <property type="evidence" value="ECO:0007669"/>
    <property type="project" value="UniProtKB-KW"/>
</dbReference>
<dbReference type="EMBL" id="FODS01000011">
    <property type="protein sequence ID" value="SEO74688.1"/>
    <property type="molecule type" value="Genomic_DNA"/>
</dbReference>
<feature type="transmembrane region" description="Helical" evidence="7">
    <location>
        <begin position="12"/>
        <end position="32"/>
    </location>
</feature>
<dbReference type="PANTHER" id="PTHR43066:SF26">
    <property type="entry name" value="RHOMBOID PROTEASE GLPG"/>
    <property type="match status" value="1"/>
</dbReference>
<evidence type="ECO:0000259" key="8">
    <source>
        <dbReference type="Pfam" id="PF01694"/>
    </source>
</evidence>
<dbReference type="InterPro" id="IPR022764">
    <property type="entry name" value="Peptidase_S54_rhomboid_dom"/>
</dbReference>
<evidence type="ECO:0000256" key="7">
    <source>
        <dbReference type="SAM" id="Phobius"/>
    </source>
</evidence>
<dbReference type="PANTHER" id="PTHR43066">
    <property type="entry name" value="RHOMBOID-RELATED PROTEIN"/>
    <property type="match status" value="1"/>
</dbReference>
<evidence type="ECO:0000256" key="2">
    <source>
        <dbReference type="ARBA" id="ARBA00022475"/>
    </source>
</evidence>
<dbReference type="OrthoDB" id="9813074at2"/>
<keyword evidence="6 7" id="KW-0472">Membrane</keyword>
<evidence type="ECO:0000256" key="5">
    <source>
        <dbReference type="ARBA" id="ARBA00022989"/>
    </source>
</evidence>
<keyword evidence="2" id="KW-1003">Cell membrane</keyword>
<comment type="subcellular location">
    <subcellularLocation>
        <location evidence="1">Membrane</location>
        <topology evidence="1">Multi-pass membrane protein</topology>
    </subcellularLocation>
</comment>
<keyword evidence="9" id="KW-0378">Hydrolase</keyword>
<accession>A0A1H8S8S4</accession>
<gene>
    <name evidence="9" type="ORF">SAMN04490248_11133</name>
</gene>
<keyword evidence="10" id="KW-1185">Reference proteome</keyword>
<dbReference type="Proteomes" id="UP000198893">
    <property type="component" value="Unassembled WGS sequence"/>
</dbReference>
<keyword evidence="5 7" id="KW-1133">Transmembrane helix</keyword>
<proteinExistence type="predicted"/>
<dbReference type="RefSeq" id="WP_093118166.1">
    <property type="nucleotide sequence ID" value="NZ_FODS01000011.1"/>
</dbReference>
<feature type="domain" description="Peptidase S54 rhomboid" evidence="8">
    <location>
        <begin position="60"/>
        <end position="210"/>
    </location>
</feature>
<feature type="transmembrane region" description="Helical" evidence="7">
    <location>
        <begin position="68"/>
        <end position="87"/>
    </location>
</feature>
<sequence>MFPIRDHNPSSGTPYVTYALIVLNVVIFASYWPLFAEPYRLTVFFGDWALIPAAVSEGQRMHGFVTSLFLHGGLMHLGGNMLFLWIFGDNLEDDMGHTGFALFYLAAGLGAGLAQVLANPGSAIPTVGASGAIAGVMGGYLLLYPRARVDVLLIFIIFFKVIPVPAWLMLGVWFALQLFSGVSVDTASGGVAYWAHAGGFVIGLALTLPIWLRRGGPRGWSRTDGLPPHPEARYTLSRSNVPRVRKRRRR</sequence>
<evidence type="ECO:0000313" key="10">
    <source>
        <dbReference type="Proteomes" id="UP000198893"/>
    </source>
</evidence>
<feature type="transmembrane region" description="Helical" evidence="7">
    <location>
        <begin position="191"/>
        <end position="212"/>
    </location>
</feature>
<dbReference type="InterPro" id="IPR035952">
    <property type="entry name" value="Rhomboid-like_sf"/>
</dbReference>
<protein>
    <submittedName>
        <fullName evidence="9">Membrane associated serine protease, rhomboid family</fullName>
    </submittedName>
</protein>